<keyword evidence="2" id="KW-1185">Reference proteome</keyword>
<organism evidence="1 2">
    <name type="scientific">Natronoflexus pectinivorans</name>
    <dbReference type="NCBI Taxonomy" id="682526"/>
    <lineage>
        <taxon>Bacteria</taxon>
        <taxon>Pseudomonadati</taxon>
        <taxon>Bacteroidota</taxon>
        <taxon>Bacteroidia</taxon>
        <taxon>Marinilabiliales</taxon>
        <taxon>Marinilabiliaceae</taxon>
        <taxon>Natronoflexus</taxon>
    </lineage>
</organism>
<evidence type="ECO:0000313" key="1">
    <source>
        <dbReference type="EMBL" id="TCO06008.1"/>
    </source>
</evidence>
<name>A0A4R2GD50_9BACT</name>
<accession>A0A4R2GD50</accession>
<dbReference type="RefSeq" id="WP_132434989.1">
    <property type="nucleotide sequence ID" value="NZ_SLWK01000015.1"/>
</dbReference>
<sequence>MASVRNLKKDINFLASELVTQAYLCKVIFKKINDEELDQLIADALNFKKEFIARVNHPDGKDNPKLVKSYFYNIRKDMVTKFGQLLDKVSVSPPEDK</sequence>
<dbReference type="Proteomes" id="UP000295221">
    <property type="component" value="Unassembled WGS sequence"/>
</dbReference>
<proteinExistence type="predicted"/>
<reference evidence="1 2" key="1">
    <citation type="submission" date="2019-03" db="EMBL/GenBank/DDBJ databases">
        <title>Genomic Encyclopedia of Type Strains, Phase IV (KMG-IV): sequencing the most valuable type-strain genomes for metagenomic binning, comparative biology and taxonomic classification.</title>
        <authorList>
            <person name="Goeker M."/>
        </authorList>
    </citation>
    <scope>NUCLEOTIDE SEQUENCE [LARGE SCALE GENOMIC DNA]</scope>
    <source>
        <strain evidence="1 2">DSM 24179</strain>
    </source>
</reference>
<dbReference type="EMBL" id="SLWK01000015">
    <property type="protein sequence ID" value="TCO06008.1"/>
    <property type="molecule type" value="Genomic_DNA"/>
</dbReference>
<comment type="caution">
    <text evidence="1">The sequence shown here is derived from an EMBL/GenBank/DDBJ whole genome shotgun (WGS) entry which is preliminary data.</text>
</comment>
<dbReference type="AlphaFoldDB" id="A0A4R2GD50"/>
<gene>
    <name evidence="1" type="ORF">EV194_11559</name>
</gene>
<protein>
    <submittedName>
        <fullName evidence="1">Uncharacterized protein</fullName>
    </submittedName>
</protein>
<evidence type="ECO:0000313" key="2">
    <source>
        <dbReference type="Proteomes" id="UP000295221"/>
    </source>
</evidence>
<dbReference type="OrthoDB" id="1121857at2"/>